<evidence type="ECO:0000313" key="3">
    <source>
        <dbReference type="Proteomes" id="UP001633002"/>
    </source>
</evidence>
<evidence type="ECO:0000313" key="2">
    <source>
        <dbReference type="EMBL" id="KAL3679817.1"/>
    </source>
</evidence>
<sequence>MANRRLIGGVLGGESLLQPSLTDDPENILYWAYIDRVEIARLTAGVPSEIFARLGLNDFLALDFVPPNIPAVIEFVENYDAVRHRSIVGGREVELSLENIRDALRLPVGTTMCPRLKQKQHLADWFDFYDGRKKVYWSNTCLKPGWATIFELINAILLCRRYSKEVRGVLIRYVKKKVDPDGNPENKDLDWASIVRKTWESEIGFLQQHFLTDKYEGKARTCLGQTLTHFLIQMGIIVAGEPVPVQPGVANVVPEEEDPSDRISEGDTEDLEEGDSASTGGWNTSDFETLDGGLARRTLENTVSTGRAQADEAGPSSPYRGLRADARPLVVERRGQEPATGYTGANSPRTTLWMETIRNISAARPEAIEELEPTEGGTELSKEEDDEDDGDEATTPIMSPDVPMMAIDRDPGNRVVSPRQGSLGAGSLEPGDREAAEVLTQLSEEPVRTEKRKRRLRRLGSSSESDVEVPKRAKLPDHPVLMDTNLSNEPRPSVGNDDVHAQALEPEANKRNNRTETITKTTGTREDTGKKRVDEGADENLDPVKEHGQYLDNDVHVHALEPDASRRTETGTDRGKKPVYEGADENLDIWVDLGAQAGQHHTSSSPRRTHEAGSPGNRTPEAGPSVAPGRDYAEAERRYRERLSEVSSPCSSQRHQTVHSMIHYELAQSGS</sequence>
<evidence type="ECO:0008006" key="4">
    <source>
        <dbReference type="Google" id="ProtNLM"/>
    </source>
</evidence>
<protein>
    <recommendedName>
        <fullName evidence="4">Aminotransferase-like plant mobile domain-containing protein</fullName>
    </recommendedName>
</protein>
<dbReference type="EMBL" id="JBJQOH010000007">
    <property type="protein sequence ID" value="KAL3679817.1"/>
    <property type="molecule type" value="Genomic_DNA"/>
</dbReference>
<accession>A0ABD3GKT4</accession>
<comment type="caution">
    <text evidence="2">The sequence shown here is derived from an EMBL/GenBank/DDBJ whole genome shotgun (WGS) entry which is preliminary data.</text>
</comment>
<feature type="compositionally biased region" description="Polar residues" evidence="1">
    <location>
        <begin position="276"/>
        <end position="287"/>
    </location>
</feature>
<evidence type="ECO:0000256" key="1">
    <source>
        <dbReference type="SAM" id="MobiDB-lite"/>
    </source>
</evidence>
<feature type="region of interest" description="Disordered" evidence="1">
    <location>
        <begin position="248"/>
        <end position="324"/>
    </location>
</feature>
<feature type="region of interest" description="Disordered" evidence="1">
    <location>
        <begin position="364"/>
        <end position="657"/>
    </location>
</feature>
<feature type="compositionally biased region" description="Basic and acidic residues" evidence="1">
    <location>
        <begin position="542"/>
        <end position="579"/>
    </location>
</feature>
<feature type="compositionally biased region" description="Polar residues" evidence="1">
    <location>
        <begin position="645"/>
        <end position="657"/>
    </location>
</feature>
<feature type="compositionally biased region" description="Basic and acidic residues" evidence="1">
    <location>
        <begin position="523"/>
        <end position="535"/>
    </location>
</feature>
<proteinExistence type="predicted"/>
<keyword evidence="3" id="KW-1185">Reference proteome</keyword>
<feature type="compositionally biased region" description="Basic and acidic residues" evidence="1">
    <location>
        <begin position="631"/>
        <end position="644"/>
    </location>
</feature>
<feature type="compositionally biased region" description="Acidic residues" evidence="1">
    <location>
        <begin position="266"/>
        <end position="275"/>
    </location>
</feature>
<gene>
    <name evidence="2" type="ORF">R1sor_022773</name>
</gene>
<feature type="compositionally biased region" description="Acidic residues" evidence="1">
    <location>
        <begin position="382"/>
        <end position="392"/>
    </location>
</feature>
<reference evidence="2 3" key="1">
    <citation type="submission" date="2024-09" db="EMBL/GenBank/DDBJ databases">
        <title>Chromosome-scale assembly of Riccia sorocarpa.</title>
        <authorList>
            <person name="Paukszto L."/>
        </authorList>
    </citation>
    <scope>NUCLEOTIDE SEQUENCE [LARGE SCALE GENOMIC DNA]</scope>
    <source>
        <strain evidence="2">LP-2024</strain>
        <tissue evidence="2">Aerial parts of the thallus</tissue>
    </source>
</reference>
<organism evidence="2 3">
    <name type="scientific">Riccia sorocarpa</name>
    <dbReference type="NCBI Taxonomy" id="122646"/>
    <lineage>
        <taxon>Eukaryota</taxon>
        <taxon>Viridiplantae</taxon>
        <taxon>Streptophyta</taxon>
        <taxon>Embryophyta</taxon>
        <taxon>Marchantiophyta</taxon>
        <taxon>Marchantiopsida</taxon>
        <taxon>Marchantiidae</taxon>
        <taxon>Marchantiales</taxon>
        <taxon>Ricciaceae</taxon>
        <taxon>Riccia</taxon>
    </lineage>
</organism>
<dbReference type="Proteomes" id="UP001633002">
    <property type="component" value="Unassembled WGS sequence"/>
</dbReference>
<dbReference type="AlphaFoldDB" id="A0ABD3GKT4"/>
<feature type="compositionally biased region" description="Basic and acidic residues" evidence="1">
    <location>
        <begin position="468"/>
        <end position="477"/>
    </location>
</feature>
<name>A0ABD3GKT4_9MARC</name>